<name>A0A9Q4KKI1_9BACT</name>
<gene>
    <name evidence="2" type="ORF">O6B32_02145</name>
</gene>
<protein>
    <submittedName>
        <fullName evidence="2">DUF2846 domain-containing protein</fullName>
    </submittedName>
</protein>
<dbReference type="RefSeq" id="WP_269484350.1">
    <property type="nucleotide sequence ID" value="NZ_JAPXGO010000001.1"/>
</dbReference>
<organism evidence="2 3">
    <name type="scientific">Campylobacter ureolyticus</name>
    <dbReference type="NCBI Taxonomy" id="827"/>
    <lineage>
        <taxon>Bacteria</taxon>
        <taxon>Pseudomonadati</taxon>
        <taxon>Campylobacterota</taxon>
        <taxon>Epsilonproteobacteria</taxon>
        <taxon>Campylobacterales</taxon>
        <taxon>Campylobacteraceae</taxon>
        <taxon>Campylobacter</taxon>
    </lineage>
</organism>
<dbReference type="InterPro" id="IPR022548">
    <property type="entry name" value="DUF2846"/>
</dbReference>
<dbReference type="InterPro" id="IPR016596">
    <property type="entry name" value="UCP012335"/>
</dbReference>
<evidence type="ECO:0000313" key="3">
    <source>
        <dbReference type="Proteomes" id="UP001075225"/>
    </source>
</evidence>
<comment type="caution">
    <text evidence="2">The sequence shown here is derived from an EMBL/GenBank/DDBJ whole genome shotgun (WGS) entry which is preliminary data.</text>
</comment>
<evidence type="ECO:0000259" key="1">
    <source>
        <dbReference type="Pfam" id="PF11008"/>
    </source>
</evidence>
<dbReference type="AlphaFoldDB" id="A0A9Q4KKI1"/>
<sequence>MLKNIIKYLFICFSLFLLGGCASTGMVKVNAEKTALVKEFNNPPEGKSGLYLYRYTPLNFGAAIVRSTHLDNFLIARLKHKEFVYLDVNPGEHTISTESEFGLNELKLLFKVGKNYFVRQYIKMGVFVGGLNLVQMDGKSQKRLKRR</sequence>
<dbReference type="PROSITE" id="PS51257">
    <property type="entry name" value="PROKAR_LIPOPROTEIN"/>
    <property type="match status" value="1"/>
</dbReference>
<accession>A0A9Q4KKI1</accession>
<feature type="domain" description="DUF2846" evidence="1">
    <location>
        <begin position="45"/>
        <end position="130"/>
    </location>
</feature>
<evidence type="ECO:0000313" key="2">
    <source>
        <dbReference type="EMBL" id="MCZ6159284.1"/>
    </source>
</evidence>
<dbReference type="Proteomes" id="UP001075225">
    <property type="component" value="Unassembled WGS sequence"/>
</dbReference>
<reference evidence="2" key="1">
    <citation type="submission" date="2022-12" db="EMBL/GenBank/DDBJ databases">
        <title>Species Delineation and Comparative Genomics within the Campylobacter ureolyticus Complex.</title>
        <authorList>
            <person name="Maki J."/>
            <person name="Howard M."/>
            <person name="Connelly S."/>
            <person name="Hardy D.J."/>
            <person name="Cameron A."/>
        </authorList>
    </citation>
    <scope>NUCLEOTIDE SEQUENCE</scope>
    <source>
        <strain evidence="2">URMC_787</strain>
    </source>
</reference>
<dbReference type="Pfam" id="PF11008">
    <property type="entry name" value="DUF2846"/>
    <property type="match status" value="1"/>
</dbReference>
<proteinExistence type="predicted"/>
<dbReference type="PIRSF" id="PIRSF012335">
    <property type="entry name" value="UCP012335"/>
    <property type="match status" value="1"/>
</dbReference>
<dbReference type="EMBL" id="JAPXGO010000001">
    <property type="protein sequence ID" value="MCZ6159284.1"/>
    <property type="molecule type" value="Genomic_DNA"/>
</dbReference>